<keyword evidence="3" id="KW-0862">Zinc</keyword>
<keyword evidence="2 4" id="KW-0863">Zinc-finger</keyword>
<evidence type="ECO:0000256" key="4">
    <source>
        <dbReference type="PROSITE-ProRule" id="PRU00175"/>
    </source>
</evidence>
<evidence type="ECO:0000259" key="5">
    <source>
        <dbReference type="PROSITE" id="PS50089"/>
    </source>
</evidence>
<dbReference type="InterPro" id="IPR001841">
    <property type="entry name" value="Znf_RING"/>
</dbReference>
<evidence type="ECO:0000256" key="3">
    <source>
        <dbReference type="ARBA" id="ARBA00022833"/>
    </source>
</evidence>
<sequence length="87" mass="9683">MLPVTEKSTILLEFPPPPECSVMGWVLKREQERLRNTLTCVLCKSKPVEITLLPCGHFVLCAACSDECNICPVCNKEALAEVKTFLC</sequence>
<proteinExistence type="predicted"/>
<evidence type="ECO:0000256" key="2">
    <source>
        <dbReference type="ARBA" id="ARBA00022771"/>
    </source>
</evidence>
<keyword evidence="7" id="KW-1185">Reference proteome</keyword>
<evidence type="ECO:0000313" key="7">
    <source>
        <dbReference type="Proteomes" id="UP000678393"/>
    </source>
</evidence>
<gene>
    <name evidence="6" type="ORF">CUNI_LOCUS2957</name>
</gene>
<dbReference type="Proteomes" id="UP000678393">
    <property type="component" value="Unassembled WGS sequence"/>
</dbReference>
<dbReference type="Gene3D" id="3.30.40.10">
    <property type="entry name" value="Zinc/RING finger domain, C3HC4 (zinc finger)"/>
    <property type="match status" value="1"/>
</dbReference>
<dbReference type="GO" id="GO:0008270">
    <property type="term" value="F:zinc ion binding"/>
    <property type="evidence" value="ECO:0007669"/>
    <property type="project" value="UniProtKB-KW"/>
</dbReference>
<dbReference type="OrthoDB" id="10251804at2759"/>
<comment type="caution">
    <text evidence="6">The sequence shown here is derived from an EMBL/GenBank/DDBJ whole genome shotgun (WGS) entry which is preliminary data.</text>
</comment>
<feature type="domain" description="RING-type" evidence="5">
    <location>
        <begin position="40"/>
        <end position="75"/>
    </location>
</feature>
<organism evidence="6 7">
    <name type="scientific">Candidula unifasciata</name>
    <dbReference type="NCBI Taxonomy" id="100452"/>
    <lineage>
        <taxon>Eukaryota</taxon>
        <taxon>Metazoa</taxon>
        <taxon>Spiralia</taxon>
        <taxon>Lophotrochozoa</taxon>
        <taxon>Mollusca</taxon>
        <taxon>Gastropoda</taxon>
        <taxon>Heterobranchia</taxon>
        <taxon>Euthyneura</taxon>
        <taxon>Panpulmonata</taxon>
        <taxon>Eupulmonata</taxon>
        <taxon>Stylommatophora</taxon>
        <taxon>Helicina</taxon>
        <taxon>Helicoidea</taxon>
        <taxon>Geomitridae</taxon>
        <taxon>Candidula</taxon>
    </lineage>
</organism>
<evidence type="ECO:0000256" key="1">
    <source>
        <dbReference type="ARBA" id="ARBA00022723"/>
    </source>
</evidence>
<name>A0A8S3YK62_9EUPU</name>
<evidence type="ECO:0000313" key="6">
    <source>
        <dbReference type="EMBL" id="CAG5117399.1"/>
    </source>
</evidence>
<reference evidence="6" key="1">
    <citation type="submission" date="2021-04" db="EMBL/GenBank/DDBJ databases">
        <authorList>
            <consortium name="Molecular Ecology Group"/>
        </authorList>
    </citation>
    <scope>NUCLEOTIDE SEQUENCE</scope>
</reference>
<dbReference type="SUPFAM" id="SSF57850">
    <property type="entry name" value="RING/U-box"/>
    <property type="match status" value="1"/>
</dbReference>
<keyword evidence="1" id="KW-0479">Metal-binding</keyword>
<dbReference type="FunFam" id="1.10.1170.10:FF:000002">
    <property type="entry name" value="Baculoviral IAP repeat containing 7"/>
    <property type="match status" value="1"/>
</dbReference>
<dbReference type="EMBL" id="CAJHNH020000400">
    <property type="protein sequence ID" value="CAG5117399.1"/>
    <property type="molecule type" value="Genomic_DNA"/>
</dbReference>
<accession>A0A8S3YK62</accession>
<dbReference type="Pfam" id="PF13920">
    <property type="entry name" value="zf-C3HC4_3"/>
    <property type="match status" value="1"/>
</dbReference>
<dbReference type="PROSITE" id="PS50089">
    <property type="entry name" value="ZF_RING_2"/>
    <property type="match status" value="1"/>
</dbReference>
<dbReference type="AlphaFoldDB" id="A0A8S3YK62"/>
<dbReference type="InterPro" id="IPR013083">
    <property type="entry name" value="Znf_RING/FYVE/PHD"/>
</dbReference>
<protein>
    <recommendedName>
        <fullName evidence="5">RING-type domain-containing protein</fullName>
    </recommendedName>
</protein>